<reference evidence="1" key="1">
    <citation type="submission" date="2023-06" db="EMBL/GenBank/DDBJ databases">
        <title>Genome-scale phylogeny and comparative genomics of the fungal order Sordariales.</title>
        <authorList>
            <consortium name="Lawrence Berkeley National Laboratory"/>
            <person name="Hensen N."/>
            <person name="Bonometti L."/>
            <person name="Westerberg I."/>
            <person name="Brannstrom I.O."/>
            <person name="Guillou S."/>
            <person name="Cros-Aarteil S."/>
            <person name="Calhoun S."/>
            <person name="Haridas S."/>
            <person name="Kuo A."/>
            <person name="Mondo S."/>
            <person name="Pangilinan J."/>
            <person name="Riley R."/>
            <person name="Labutti K."/>
            <person name="Andreopoulos B."/>
            <person name="Lipzen A."/>
            <person name="Chen C."/>
            <person name="Yanf M."/>
            <person name="Daum C."/>
            <person name="Ng V."/>
            <person name="Clum A."/>
            <person name="Steindorff A."/>
            <person name="Ohm R."/>
            <person name="Martin F."/>
            <person name="Silar P."/>
            <person name="Natvig D."/>
            <person name="Lalanne C."/>
            <person name="Gautier V."/>
            <person name="Ament-Velasquez S.L."/>
            <person name="Kruys A."/>
            <person name="Hutchinson M.I."/>
            <person name="Powell A.J."/>
            <person name="Barry K."/>
            <person name="Miller A.N."/>
            <person name="Grigoriev I.V."/>
            <person name="Debuchy R."/>
            <person name="Gladieux P."/>
            <person name="Thoren M.H."/>
            <person name="Johannesson H."/>
        </authorList>
    </citation>
    <scope>NUCLEOTIDE SEQUENCE</scope>
    <source>
        <strain evidence="1">PSN4</strain>
    </source>
</reference>
<proteinExistence type="predicted"/>
<name>A0AAJ0F318_9PEZI</name>
<organism evidence="1 2">
    <name type="scientific">Echria macrotheca</name>
    <dbReference type="NCBI Taxonomy" id="438768"/>
    <lineage>
        <taxon>Eukaryota</taxon>
        <taxon>Fungi</taxon>
        <taxon>Dikarya</taxon>
        <taxon>Ascomycota</taxon>
        <taxon>Pezizomycotina</taxon>
        <taxon>Sordariomycetes</taxon>
        <taxon>Sordariomycetidae</taxon>
        <taxon>Sordariales</taxon>
        <taxon>Schizotheciaceae</taxon>
        <taxon>Echria</taxon>
    </lineage>
</organism>
<accession>A0AAJ0F318</accession>
<dbReference type="AlphaFoldDB" id="A0AAJ0F318"/>
<sequence length="364" mass="38260">MARSKPVKVAAAEMSSSAVDRAASTAAAATATATPSSSSALTTTARVRSTVAALRRMRAGLPEPAQLALAIVLSFSLNAAGQFLVHSLSGGELSSIMWQPSSAAGSIPEALWRIFGLTLAWFGNFDGYDLAALALLSSGPAAYLTSVFYGVRTITAGAHLGVDVLSSFLPFFLLRQLSGAHSAAPGVTNREIIVDRGIQVLTSVLSGQVYSIILFLASRAFLPDTLVLYFEGIPTVRPATDATVLGNPTTHVVTLLLGTAARLFIFTPLVATPQTGESERELAKFDPVSATLQETVAYNLWGYTSRTKVSIKRTALAMLFTGVGTYLRCLGIRGAEPYGSIVYASVWTMATLLAGLSLRYVGSV</sequence>
<keyword evidence="2" id="KW-1185">Reference proteome</keyword>
<comment type="caution">
    <text evidence="1">The sequence shown here is derived from an EMBL/GenBank/DDBJ whole genome shotgun (WGS) entry which is preliminary data.</text>
</comment>
<evidence type="ECO:0000313" key="1">
    <source>
        <dbReference type="EMBL" id="KAK1751752.1"/>
    </source>
</evidence>
<protein>
    <submittedName>
        <fullName evidence="1">Uncharacterized protein</fullName>
    </submittedName>
</protein>
<dbReference type="Proteomes" id="UP001239445">
    <property type="component" value="Unassembled WGS sequence"/>
</dbReference>
<dbReference type="EMBL" id="MU839841">
    <property type="protein sequence ID" value="KAK1751752.1"/>
    <property type="molecule type" value="Genomic_DNA"/>
</dbReference>
<gene>
    <name evidence="1" type="ORF">QBC47DRAFT_390931</name>
</gene>
<evidence type="ECO:0000313" key="2">
    <source>
        <dbReference type="Proteomes" id="UP001239445"/>
    </source>
</evidence>